<dbReference type="PANTHER" id="PTHR11941">
    <property type="entry name" value="ENOYL-COA HYDRATASE-RELATED"/>
    <property type="match status" value="1"/>
</dbReference>
<dbReference type="GO" id="GO:0004300">
    <property type="term" value="F:enoyl-CoA hydratase activity"/>
    <property type="evidence" value="ECO:0007669"/>
    <property type="project" value="UniProtKB-EC"/>
</dbReference>
<keyword evidence="5" id="KW-1185">Reference proteome</keyword>
<dbReference type="InterPro" id="IPR018376">
    <property type="entry name" value="Enoyl-CoA_hyd/isom_CS"/>
</dbReference>
<comment type="caution">
    <text evidence="4">The sequence shown here is derived from an EMBL/GenBank/DDBJ whole genome shotgun (WGS) entry which is preliminary data.</text>
</comment>
<dbReference type="Proteomes" id="UP000262939">
    <property type="component" value="Unassembled WGS sequence"/>
</dbReference>
<dbReference type="InterPro" id="IPR014748">
    <property type="entry name" value="Enoyl-CoA_hydra_C"/>
</dbReference>
<dbReference type="GO" id="GO:0006635">
    <property type="term" value="P:fatty acid beta-oxidation"/>
    <property type="evidence" value="ECO:0007669"/>
    <property type="project" value="TreeGrafter"/>
</dbReference>
<reference evidence="4 5" key="1">
    <citation type="submission" date="2018-08" db="EMBL/GenBank/DDBJ databases">
        <title>Bacillus chawlae sp. nov., Bacillus glennii sp. nov., and Bacillus saganii sp. nov. Isolated from the Vehicle Assembly Building at Kennedy Space Center where the Viking Spacecraft were Assembled.</title>
        <authorList>
            <person name="Seuylemezian A."/>
            <person name="Vaishampayan P."/>
        </authorList>
    </citation>
    <scope>NUCLEOTIDE SEQUENCE [LARGE SCALE GENOMIC DNA]</scope>
    <source>
        <strain evidence="4 5">V44-8</strain>
    </source>
</reference>
<dbReference type="Pfam" id="PF00378">
    <property type="entry name" value="ECH_1"/>
    <property type="match status" value="1"/>
</dbReference>
<dbReference type="InterPro" id="IPR029045">
    <property type="entry name" value="ClpP/crotonase-like_dom_sf"/>
</dbReference>
<protein>
    <submittedName>
        <fullName evidence="4">Enoyl-CoA hydratase</fullName>
        <ecNumber evidence="4">4.2.1.17</ecNumber>
    </submittedName>
</protein>
<evidence type="ECO:0000256" key="2">
    <source>
        <dbReference type="ARBA" id="ARBA00023239"/>
    </source>
</evidence>
<evidence type="ECO:0000313" key="4">
    <source>
        <dbReference type="EMBL" id="RFU62135.1"/>
    </source>
</evidence>
<accession>A0A372L9E7</accession>
<organism evidence="4 5">
    <name type="scientific">Peribacillus glennii</name>
    <dbReference type="NCBI Taxonomy" id="2303991"/>
    <lineage>
        <taxon>Bacteria</taxon>
        <taxon>Bacillati</taxon>
        <taxon>Bacillota</taxon>
        <taxon>Bacilli</taxon>
        <taxon>Bacillales</taxon>
        <taxon>Bacillaceae</taxon>
        <taxon>Peribacillus</taxon>
    </lineage>
</organism>
<dbReference type="EMBL" id="QVTD01000011">
    <property type="protein sequence ID" value="RFU62135.1"/>
    <property type="molecule type" value="Genomic_DNA"/>
</dbReference>
<dbReference type="SUPFAM" id="SSF52096">
    <property type="entry name" value="ClpP/crotonase"/>
    <property type="match status" value="1"/>
</dbReference>
<evidence type="ECO:0000313" key="5">
    <source>
        <dbReference type="Proteomes" id="UP000262939"/>
    </source>
</evidence>
<dbReference type="FunFam" id="1.10.12.10:FF:000001">
    <property type="entry name" value="Probable enoyl-CoA hydratase, mitochondrial"/>
    <property type="match status" value="1"/>
</dbReference>
<dbReference type="Gene3D" id="3.90.226.10">
    <property type="entry name" value="2-enoyl-CoA Hydratase, Chain A, domain 1"/>
    <property type="match status" value="1"/>
</dbReference>
<dbReference type="OrthoDB" id="9775794at2"/>
<dbReference type="EC" id="4.2.1.17" evidence="4"/>
<evidence type="ECO:0000256" key="1">
    <source>
        <dbReference type="ARBA" id="ARBA00005254"/>
    </source>
</evidence>
<dbReference type="FunFam" id="3.90.226.10:FF:000009">
    <property type="entry name" value="Carnitinyl-CoA dehydratase"/>
    <property type="match status" value="1"/>
</dbReference>
<evidence type="ECO:0000256" key="3">
    <source>
        <dbReference type="RuleBase" id="RU003707"/>
    </source>
</evidence>
<dbReference type="Gene3D" id="1.10.12.10">
    <property type="entry name" value="Lyase 2-enoyl-coa Hydratase, Chain A, domain 2"/>
    <property type="match status" value="1"/>
</dbReference>
<gene>
    <name evidence="4" type="ORF">D0466_16275</name>
</gene>
<name>A0A372L9E7_9BACI</name>
<proteinExistence type="inferred from homology"/>
<keyword evidence="2 4" id="KW-0456">Lyase</keyword>
<dbReference type="PROSITE" id="PS00166">
    <property type="entry name" value="ENOYL_COA_HYDRATASE"/>
    <property type="match status" value="1"/>
</dbReference>
<dbReference type="InterPro" id="IPR001753">
    <property type="entry name" value="Enoyl-CoA_hydra/iso"/>
</dbReference>
<comment type="similarity">
    <text evidence="1 3">Belongs to the enoyl-CoA hydratase/isomerase family.</text>
</comment>
<dbReference type="PANTHER" id="PTHR11941:SF54">
    <property type="entry name" value="ENOYL-COA HYDRATASE, MITOCHONDRIAL"/>
    <property type="match status" value="1"/>
</dbReference>
<sequence length="258" mass="27704">MPSILYEVRGEIAHVTLNGGEALNLLNTAVIQRLLKVVNDISDNPQVRVVIISGAGNRAFCAGADVKEAAYQSPTEIVRFKNMLGELCYGIEALPQPTIAAINGFAFGAGLELALACDLRIAVDQTLLGLPETKLGLIPGAGGTQRLPRLIGESKAMELILTAKRITSLEAYQYGLVSKVVSNNKLEEEAIDIANEILGNAPTAVCQAKFAVKNGLKTDLESGLKLEKIALLKTVNTHDREIGLQAFLEKKRPRFTGK</sequence>
<dbReference type="RefSeq" id="WP_117323593.1">
    <property type="nucleotide sequence ID" value="NZ_QVTD01000011.1"/>
</dbReference>
<dbReference type="CDD" id="cd06558">
    <property type="entry name" value="crotonase-like"/>
    <property type="match status" value="1"/>
</dbReference>
<dbReference type="AlphaFoldDB" id="A0A372L9E7"/>